<feature type="transmembrane region" description="Helical" evidence="7">
    <location>
        <begin position="110"/>
        <end position="133"/>
    </location>
</feature>
<dbReference type="Pfam" id="PF00528">
    <property type="entry name" value="BPD_transp_1"/>
    <property type="match status" value="1"/>
</dbReference>
<accession>A0A6N4WDJ3</accession>
<feature type="transmembrane region" description="Helical" evidence="7">
    <location>
        <begin position="232"/>
        <end position="249"/>
    </location>
</feature>
<comment type="similarity">
    <text evidence="7">Belongs to the binding-protein-dependent transport system permease family.</text>
</comment>
<evidence type="ECO:0000256" key="3">
    <source>
        <dbReference type="ARBA" id="ARBA00022475"/>
    </source>
</evidence>
<dbReference type="EMBL" id="AP022620">
    <property type="protein sequence ID" value="BBZ79139.1"/>
    <property type="molecule type" value="Genomic_DNA"/>
</dbReference>
<dbReference type="CDD" id="cd06261">
    <property type="entry name" value="TM_PBP2"/>
    <property type="match status" value="1"/>
</dbReference>
<keyword evidence="5 7" id="KW-1133">Transmembrane helix</keyword>
<dbReference type="PROSITE" id="PS50928">
    <property type="entry name" value="ABC_TM1"/>
    <property type="match status" value="1"/>
</dbReference>
<evidence type="ECO:0000313" key="9">
    <source>
        <dbReference type="EMBL" id="BBZ79139.1"/>
    </source>
</evidence>
<organism evidence="9 10">
    <name type="scientific">Mycolicibacterium anyangense</name>
    <dbReference type="NCBI Taxonomy" id="1431246"/>
    <lineage>
        <taxon>Bacteria</taxon>
        <taxon>Bacillati</taxon>
        <taxon>Actinomycetota</taxon>
        <taxon>Actinomycetes</taxon>
        <taxon>Mycobacteriales</taxon>
        <taxon>Mycobacteriaceae</taxon>
        <taxon>Mycolicibacterium</taxon>
    </lineage>
</organism>
<dbReference type="InterPro" id="IPR025966">
    <property type="entry name" value="OppC_N"/>
</dbReference>
<evidence type="ECO:0000256" key="1">
    <source>
        <dbReference type="ARBA" id="ARBA00004651"/>
    </source>
</evidence>
<feature type="domain" description="ABC transmembrane type-1" evidence="8">
    <location>
        <begin position="106"/>
        <end position="308"/>
    </location>
</feature>
<evidence type="ECO:0000256" key="2">
    <source>
        <dbReference type="ARBA" id="ARBA00022448"/>
    </source>
</evidence>
<evidence type="ECO:0000313" key="10">
    <source>
        <dbReference type="Proteomes" id="UP000467249"/>
    </source>
</evidence>
<reference evidence="9 10" key="1">
    <citation type="journal article" date="2019" name="Emerg. Microbes Infect.">
        <title>Comprehensive subspecies identification of 175 nontuberculous mycobacteria species based on 7547 genomic profiles.</title>
        <authorList>
            <person name="Matsumoto Y."/>
            <person name="Kinjo T."/>
            <person name="Motooka D."/>
            <person name="Nabeya D."/>
            <person name="Jung N."/>
            <person name="Uechi K."/>
            <person name="Horii T."/>
            <person name="Iida T."/>
            <person name="Fujita J."/>
            <person name="Nakamura S."/>
        </authorList>
    </citation>
    <scope>NUCLEOTIDE SEQUENCE [LARGE SCALE GENOMIC DNA]</scope>
    <source>
        <strain evidence="9 10">JCM 30275</strain>
    </source>
</reference>
<dbReference type="InterPro" id="IPR050366">
    <property type="entry name" value="BP-dependent_transpt_permease"/>
</dbReference>
<feature type="transmembrane region" description="Helical" evidence="7">
    <location>
        <begin position="289"/>
        <end position="308"/>
    </location>
</feature>
<evidence type="ECO:0000256" key="5">
    <source>
        <dbReference type="ARBA" id="ARBA00022989"/>
    </source>
</evidence>
<evidence type="ECO:0000256" key="6">
    <source>
        <dbReference type="ARBA" id="ARBA00023136"/>
    </source>
</evidence>
<dbReference type="GO" id="GO:0005886">
    <property type="term" value="C:plasma membrane"/>
    <property type="evidence" value="ECO:0007669"/>
    <property type="project" value="UniProtKB-SubCell"/>
</dbReference>
<dbReference type="PANTHER" id="PTHR43386:SF1">
    <property type="entry name" value="D,D-DIPEPTIDE TRANSPORT SYSTEM PERMEASE PROTEIN DDPC-RELATED"/>
    <property type="match status" value="1"/>
</dbReference>
<evidence type="ECO:0000256" key="7">
    <source>
        <dbReference type="RuleBase" id="RU363032"/>
    </source>
</evidence>
<evidence type="ECO:0000259" key="8">
    <source>
        <dbReference type="PROSITE" id="PS50928"/>
    </source>
</evidence>
<keyword evidence="6 7" id="KW-0472">Membrane</keyword>
<dbReference type="Proteomes" id="UP000467249">
    <property type="component" value="Chromosome"/>
</dbReference>
<keyword evidence="4 7" id="KW-0812">Transmembrane</keyword>
<proteinExistence type="inferred from homology"/>
<dbReference type="Pfam" id="PF12911">
    <property type="entry name" value="OppC_N"/>
    <property type="match status" value="1"/>
</dbReference>
<protein>
    <submittedName>
        <fullName evidence="9">ABC transporter permease</fullName>
    </submittedName>
</protein>
<dbReference type="InterPro" id="IPR035906">
    <property type="entry name" value="MetI-like_sf"/>
</dbReference>
<dbReference type="InterPro" id="IPR000515">
    <property type="entry name" value="MetI-like"/>
</dbReference>
<comment type="subcellular location">
    <subcellularLocation>
        <location evidence="1 7">Cell membrane</location>
        <topology evidence="1 7">Multi-pass membrane protein</topology>
    </subcellularLocation>
</comment>
<dbReference type="RefSeq" id="WP_163806183.1">
    <property type="nucleotide sequence ID" value="NZ_AP022620.1"/>
</dbReference>
<keyword evidence="2 7" id="KW-0813">Transport</keyword>
<dbReference type="AlphaFoldDB" id="A0A6N4WDJ3"/>
<gene>
    <name evidence="9" type="ORF">MANY_44760</name>
</gene>
<dbReference type="SUPFAM" id="SSF161098">
    <property type="entry name" value="MetI-like"/>
    <property type="match status" value="1"/>
</dbReference>
<keyword evidence="3" id="KW-1003">Cell membrane</keyword>
<feature type="transmembrane region" description="Helical" evidence="7">
    <location>
        <begin position="172"/>
        <end position="194"/>
    </location>
</feature>
<dbReference type="Gene3D" id="1.10.3720.10">
    <property type="entry name" value="MetI-like"/>
    <property type="match status" value="1"/>
</dbReference>
<keyword evidence="10" id="KW-1185">Reference proteome</keyword>
<name>A0A6N4WDJ3_9MYCO</name>
<sequence>MVTEVQGRSPWHLAWGRLRRNKVALAFGVLFLLLVLFSLAAPLWADHVAHTGPNQNHITDKILVDGQETYVVSPDGTPLGPGLRGRYLLGADQNGRDVMVRLMYGGRTSIYIGVMAAVITTVFAVVIGMLSGYYRGWIDSLLSRALDVVWAFPVLLLGIALGTTLALGGFKIGSLIVAGDSLWIPILIIGLVYVPYMARPVRGEILALREKEFVEAAVAQGKGPVQIMVSELLPNIVSTIIVFFTLNIANNMLLESALSFLGAGVRPPNASWGTMIADGYQNIYTAPHLTIVPGLMIVLTVLSLNVFGDGLRDALDPRAKIRLEH</sequence>
<dbReference type="PANTHER" id="PTHR43386">
    <property type="entry name" value="OLIGOPEPTIDE TRANSPORT SYSTEM PERMEASE PROTEIN APPC"/>
    <property type="match status" value="1"/>
</dbReference>
<evidence type="ECO:0000256" key="4">
    <source>
        <dbReference type="ARBA" id="ARBA00022692"/>
    </source>
</evidence>
<dbReference type="KEGG" id="many:MANY_44760"/>
<feature type="transmembrane region" description="Helical" evidence="7">
    <location>
        <begin position="145"/>
        <end position="166"/>
    </location>
</feature>
<dbReference type="GO" id="GO:0055085">
    <property type="term" value="P:transmembrane transport"/>
    <property type="evidence" value="ECO:0007669"/>
    <property type="project" value="InterPro"/>
</dbReference>
<feature type="transmembrane region" description="Helical" evidence="7">
    <location>
        <begin position="23"/>
        <end position="45"/>
    </location>
</feature>